<dbReference type="GO" id="GO:0000166">
    <property type="term" value="F:nucleotide binding"/>
    <property type="evidence" value="ECO:0007669"/>
    <property type="project" value="UniProtKB-KW"/>
</dbReference>
<dbReference type="InterPro" id="IPR029052">
    <property type="entry name" value="Metallo-depent_PP-like"/>
</dbReference>
<evidence type="ECO:0000259" key="2">
    <source>
        <dbReference type="Pfam" id="PF02872"/>
    </source>
</evidence>
<dbReference type="PANTHER" id="PTHR11575">
    <property type="entry name" value="5'-NUCLEOTIDASE-RELATED"/>
    <property type="match status" value="1"/>
</dbReference>
<dbReference type="EC" id="3.1.3.5" evidence="3"/>
<dbReference type="SUPFAM" id="SSF56300">
    <property type="entry name" value="Metallo-dependent phosphatases"/>
    <property type="match status" value="1"/>
</dbReference>
<keyword evidence="1" id="KW-0547">Nucleotide-binding</keyword>
<dbReference type="InterPro" id="IPR006179">
    <property type="entry name" value="5_nucleotidase/apyrase"/>
</dbReference>
<keyword evidence="1" id="KW-0732">Signal</keyword>
<dbReference type="GO" id="GO:0008253">
    <property type="term" value="F:5'-nucleotidase activity"/>
    <property type="evidence" value="ECO:0007669"/>
    <property type="project" value="UniProtKB-EC"/>
</dbReference>
<reference evidence="3 4" key="1">
    <citation type="submission" date="2020-08" db="EMBL/GenBank/DDBJ databases">
        <title>Sequencing the genomes of 1000 actinobacteria strains.</title>
        <authorList>
            <person name="Klenk H.-P."/>
        </authorList>
    </citation>
    <scope>NUCLEOTIDE SEQUENCE [LARGE SCALE GENOMIC DNA]</scope>
    <source>
        <strain evidence="3 4">DSM 44551</strain>
    </source>
</reference>
<dbReference type="InterPro" id="IPR008334">
    <property type="entry name" value="5'-Nucleotdase_C"/>
</dbReference>
<dbReference type="EMBL" id="JACHDB010000001">
    <property type="protein sequence ID" value="MBB5434703.1"/>
    <property type="molecule type" value="Genomic_DNA"/>
</dbReference>
<dbReference type="SUPFAM" id="SSF55816">
    <property type="entry name" value="5'-nucleotidase (syn. UDP-sugar hydrolase), C-terminal domain"/>
    <property type="match status" value="1"/>
</dbReference>
<dbReference type="PANTHER" id="PTHR11575:SF24">
    <property type="entry name" value="5'-NUCLEOTIDASE"/>
    <property type="match status" value="1"/>
</dbReference>
<evidence type="ECO:0000313" key="3">
    <source>
        <dbReference type="EMBL" id="MBB5434703.1"/>
    </source>
</evidence>
<dbReference type="GO" id="GO:0008768">
    <property type="term" value="F:UDP-sugar diphosphatase activity"/>
    <property type="evidence" value="ECO:0007669"/>
    <property type="project" value="TreeGrafter"/>
</dbReference>
<dbReference type="PRINTS" id="PR01607">
    <property type="entry name" value="APYRASEFAMLY"/>
</dbReference>
<evidence type="ECO:0000256" key="1">
    <source>
        <dbReference type="RuleBase" id="RU362119"/>
    </source>
</evidence>
<comment type="similarity">
    <text evidence="1">Belongs to the 5'-nucleotidase family.</text>
</comment>
<protein>
    <submittedName>
        <fullName evidence="3">5'-nucleotidase</fullName>
        <ecNumber evidence="3">3.1.3.5</ecNumber>
    </submittedName>
</protein>
<dbReference type="InterPro" id="IPR036907">
    <property type="entry name" value="5'-Nucleotdase_C_sf"/>
</dbReference>
<keyword evidence="4" id="KW-1185">Reference proteome</keyword>
<comment type="caution">
    <text evidence="3">The sequence shown here is derived from an EMBL/GenBank/DDBJ whole genome shotgun (WGS) entry which is preliminary data.</text>
</comment>
<dbReference type="GO" id="GO:0030288">
    <property type="term" value="C:outer membrane-bounded periplasmic space"/>
    <property type="evidence" value="ECO:0007669"/>
    <property type="project" value="TreeGrafter"/>
</dbReference>
<sequence>MPLPPLRRAAAPALLAAALLAVPAPAWADPPAEDADFTLTVLHANDLESALLGAPADADYGGAARFTALMERLRAEESGPEAARGGESEHRGVVSLSSGDMYLAGPELSASMEEGAPFYDAIAAARTGWDAISFGNHEFDFGPDFYADYIEAYREAGGTAPFLSANTDVSAEPRLAELAAGGAIAPSTVLEEQGEEIGVVGALTPQLPAISSPRGVVVDPEVAAAVQGAVDDLTDEGVDKIVLISHLQDIGNERALVSELRDVDVVIAGGGGEVQAGPDTPLVPGDTVTEDPQTGEPMGYPLWAQDSAGTEVPVVQANSDYKYIGRLVADFDAEGNLLRIAERSGPVRVSGTGEDAVEPDPGVHADVHEPVGKHLDELAEDTAATSEVPLDGVRDPGVRTAETNLGNLVADAVLAAGRAKAGEYGVPEPQLALQNGGGIRNNSVLPAGPVSELDTYSVLPFANQVAVVPELPRSQVKELLENAVSRIPAADGRFAQVAGVEFGYDAGRTAQQVNDDGEVLTAGERVRDAVLADGTVLVADGQVVEGDPVTVATIDFSAAGGDQYPFRGADFTPVGTVHQQALSAYLRGDLGGTVTAADYPEGGEGRITRLD</sequence>
<feature type="signal peptide" evidence="1">
    <location>
        <begin position="1"/>
        <end position="28"/>
    </location>
</feature>
<keyword evidence="1 3" id="KW-0378">Hydrolase</keyword>
<feature type="domain" description="5'-Nucleotidase C-terminal" evidence="2">
    <location>
        <begin position="384"/>
        <end position="565"/>
    </location>
</feature>
<name>A0A7W8QRU3_9ACTN</name>
<evidence type="ECO:0000313" key="4">
    <source>
        <dbReference type="Proteomes" id="UP000572635"/>
    </source>
</evidence>
<dbReference type="Pfam" id="PF02872">
    <property type="entry name" value="5_nucleotid_C"/>
    <property type="match status" value="1"/>
</dbReference>
<dbReference type="Gene3D" id="3.60.21.10">
    <property type="match status" value="1"/>
</dbReference>
<organism evidence="3 4">
    <name type="scientific">Nocardiopsis composta</name>
    <dbReference type="NCBI Taxonomy" id="157465"/>
    <lineage>
        <taxon>Bacteria</taxon>
        <taxon>Bacillati</taxon>
        <taxon>Actinomycetota</taxon>
        <taxon>Actinomycetes</taxon>
        <taxon>Streptosporangiales</taxon>
        <taxon>Nocardiopsidaceae</taxon>
        <taxon>Nocardiopsis</taxon>
    </lineage>
</organism>
<dbReference type="RefSeq" id="WP_184395534.1">
    <property type="nucleotide sequence ID" value="NZ_BAAAJD010000060.1"/>
</dbReference>
<gene>
    <name evidence="3" type="ORF">HDA36_004787</name>
</gene>
<dbReference type="GO" id="GO:0009166">
    <property type="term" value="P:nucleotide catabolic process"/>
    <property type="evidence" value="ECO:0007669"/>
    <property type="project" value="InterPro"/>
</dbReference>
<accession>A0A7W8QRU3</accession>
<dbReference type="Proteomes" id="UP000572635">
    <property type="component" value="Unassembled WGS sequence"/>
</dbReference>
<proteinExistence type="inferred from homology"/>
<dbReference type="Gene3D" id="3.90.780.10">
    <property type="entry name" value="5'-Nucleotidase, C-terminal domain"/>
    <property type="match status" value="1"/>
</dbReference>
<dbReference type="AlphaFoldDB" id="A0A7W8QRU3"/>
<feature type="chain" id="PRO_5031591603" evidence="1">
    <location>
        <begin position="29"/>
        <end position="611"/>
    </location>
</feature>